<comment type="caution">
    <text evidence="8">The sequence shown here is derived from an EMBL/GenBank/DDBJ whole genome shotgun (WGS) entry which is preliminary data.</text>
</comment>
<keyword evidence="9" id="KW-1185">Reference proteome</keyword>
<evidence type="ECO:0000256" key="3">
    <source>
        <dbReference type="ARBA" id="ARBA00022630"/>
    </source>
</evidence>
<reference evidence="8 9" key="1">
    <citation type="submission" date="2023-10" db="EMBL/GenBank/DDBJ databases">
        <title>Draft genome sequence of Xylaria bambusicola isolate GMP-LS, the root and basal stem rot pathogen of sugarcane in Indonesia.</title>
        <authorList>
            <person name="Selvaraj P."/>
            <person name="Muralishankar V."/>
            <person name="Muruganantham S."/>
            <person name="Sp S."/>
            <person name="Haryani S."/>
            <person name="Lau K.J.X."/>
            <person name="Naqvi N.I."/>
        </authorList>
    </citation>
    <scope>NUCLEOTIDE SEQUENCE [LARGE SCALE GENOMIC DNA]</scope>
    <source>
        <strain evidence="8">GMP-LS</strain>
    </source>
</reference>
<evidence type="ECO:0000313" key="8">
    <source>
        <dbReference type="EMBL" id="KAK5635344.1"/>
    </source>
</evidence>
<keyword evidence="3" id="KW-0285">Flavoprotein</keyword>
<dbReference type="SUPFAM" id="SSF55469">
    <property type="entry name" value="FMN-dependent nitroreductase-like"/>
    <property type="match status" value="1"/>
</dbReference>
<comment type="similarity">
    <text evidence="2">Belongs to the nitroreductase family.</text>
</comment>
<dbReference type="PANTHER" id="PTHR43673">
    <property type="entry name" value="NAD(P)H NITROREDUCTASE YDGI-RELATED"/>
    <property type="match status" value="1"/>
</dbReference>
<evidence type="ECO:0000313" key="9">
    <source>
        <dbReference type="Proteomes" id="UP001305414"/>
    </source>
</evidence>
<evidence type="ECO:0000256" key="5">
    <source>
        <dbReference type="ARBA" id="ARBA00023002"/>
    </source>
</evidence>
<dbReference type="EMBL" id="JAWHQM010000051">
    <property type="protein sequence ID" value="KAK5635344.1"/>
    <property type="molecule type" value="Genomic_DNA"/>
</dbReference>
<gene>
    <name evidence="8" type="ORF">RRF57_011056</name>
</gene>
<organism evidence="8 9">
    <name type="scientific">Xylaria bambusicola</name>
    <dbReference type="NCBI Taxonomy" id="326684"/>
    <lineage>
        <taxon>Eukaryota</taxon>
        <taxon>Fungi</taxon>
        <taxon>Dikarya</taxon>
        <taxon>Ascomycota</taxon>
        <taxon>Pezizomycotina</taxon>
        <taxon>Sordariomycetes</taxon>
        <taxon>Xylariomycetidae</taxon>
        <taxon>Xylariales</taxon>
        <taxon>Xylariaceae</taxon>
        <taxon>Xylaria</taxon>
    </lineage>
</organism>
<dbReference type="InterPro" id="IPR029479">
    <property type="entry name" value="Nitroreductase"/>
</dbReference>
<keyword evidence="5" id="KW-0560">Oxidoreductase</keyword>
<feature type="region of interest" description="Disordered" evidence="6">
    <location>
        <begin position="1"/>
        <end position="51"/>
    </location>
</feature>
<accession>A0AAN7V472</accession>
<evidence type="ECO:0000256" key="1">
    <source>
        <dbReference type="ARBA" id="ARBA00001917"/>
    </source>
</evidence>
<keyword evidence="4" id="KW-0288">FMN</keyword>
<dbReference type="InterPro" id="IPR000415">
    <property type="entry name" value="Nitroreductase-like"/>
</dbReference>
<dbReference type="GO" id="GO:0016491">
    <property type="term" value="F:oxidoreductase activity"/>
    <property type="evidence" value="ECO:0007669"/>
    <property type="project" value="UniProtKB-KW"/>
</dbReference>
<sequence length="264" mass="28511">MTTTETLNLPVRPKSTDSTISLLDQEDKIPASAPEPTPASSSTPRDSTHMSVSEAILARHSSRLYLPHPVPRDLLTRALSLARHSPSNTNTQVWRLFVVQDAALTRLNSALLTAAALSPPSIPRHPAPFAKYRSALGQTLYGEGWGLSRQDKEGHHAAVMRNFEFFGAPVGIVVCMHKDLVGTEALSVGMYVQTLLLALTEMGVGSCVEISISGYPEVVKKTVGIREDLVVLCGIAVGFEDGKARVNGIKMDRDGVEESAVWVE</sequence>
<dbReference type="CDD" id="cd02136">
    <property type="entry name" value="PnbA_NfnB-like"/>
    <property type="match status" value="1"/>
</dbReference>
<dbReference type="PANTHER" id="PTHR43673:SF2">
    <property type="entry name" value="NITROREDUCTASE"/>
    <property type="match status" value="1"/>
</dbReference>
<dbReference type="AlphaFoldDB" id="A0AAN7V472"/>
<dbReference type="Pfam" id="PF00881">
    <property type="entry name" value="Nitroreductase"/>
    <property type="match status" value="1"/>
</dbReference>
<evidence type="ECO:0000256" key="2">
    <source>
        <dbReference type="ARBA" id="ARBA00007118"/>
    </source>
</evidence>
<feature type="compositionally biased region" description="Low complexity" evidence="6">
    <location>
        <begin position="30"/>
        <end position="44"/>
    </location>
</feature>
<dbReference type="Proteomes" id="UP001305414">
    <property type="component" value="Unassembled WGS sequence"/>
</dbReference>
<evidence type="ECO:0000259" key="7">
    <source>
        <dbReference type="Pfam" id="PF00881"/>
    </source>
</evidence>
<name>A0AAN7V472_9PEZI</name>
<proteinExistence type="inferred from homology"/>
<feature type="domain" description="Nitroreductase" evidence="7">
    <location>
        <begin position="56"/>
        <end position="238"/>
    </location>
</feature>
<evidence type="ECO:0000256" key="4">
    <source>
        <dbReference type="ARBA" id="ARBA00022643"/>
    </source>
</evidence>
<comment type="cofactor">
    <cofactor evidence="1">
        <name>FMN</name>
        <dbReference type="ChEBI" id="CHEBI:58210"/>
    </cofactor>
</comment>
<evidence type="ECO:0000256" key="6">
    <source>
        <dbReference type="SAM" id="MobiDB-lite"/>
    </source>
</evidence>
<protein>
    <recommendedName>
        <fullName evidence="7">Nitroreductase domain-containing protein</fullName>
    </recommendedName>
</protein>
<dbReference type="Gene3D" id="3.40.109.10">
    <property type="entry name" value="NADH Oxidase"/>
    <property type="match status" value="1"/>
</dbReference>